<comment type="caution">
    <text evidence="1">The sequence shown here is derived from an EMBL/GenBank/DDBJ whole genome shotgun (WGS) entry which is preliminary data.</text>
</comment>
<reference evidence="1" key="2">
    <citation type="submission" date="2023-01" db="EMBL/GenBank/DDBJ databases">
        <authorList>
            <person name="Petersen C."/>
        </authorList>
    </citation>
    <scope>NUCLEOTIDE SEQUENCE</scope>
    <source>
        <strain evidence="1">IBT 17514</strain>
    </source>
</reference>
<keyword evidence="2" id="KW-1185">Reference proteome</keyword>
<sequence>MEPLPTYLPSHNNMVAVFTFFRSARSADLGQAGNMAFMTRGIVNSRNEWLKPDIGLDLNMVVVAGPHALGKIRLIFDMPALKVSLVADRPTFRIQGD</sequence>
<name>A0AAD6HXP0_9EURO</name>
<organism evidence="1 2">
    <name type="scientific">Penicillium malachiteum</name>
    <dbReference type="NCBI Taxonomy" id="1324776"/>
    <lineage>
        <taxon>Eukaryota</taxon>
        <taxon>Fungi</taxon>
        <taxon>Dikarya</taxon>
        <taxon>Ascomycota</taxon>
        <taxon>Pezizomycotina</taxon>
        <taxon>Eurotiomycetes</taxon>
        <taxon>Eurotiomycetidae</taxon>
        <taxon>Eurotiales</taxon>
        <taxon>Aspergillaceae</taxon>
        <taxon>Penicillium</taxon>
    </lineage>
</organism>
<evidence type="ECO:0000313" key="1">
    <source>
        <dbReference type="EMBL" id="KAJ5740714.1"/>
    </source>
</evidence>
<dbReference type="AlphaFoldDB" id="A0AAD6HXP0"/>
<protein>
    <submittedName>
        <fullName evidence="1">Uncharacterized protein</fullName>
    </submittedName>
</protein>
<accession>A0AAD6HXP0</accession>
<gene>
    <name evidence="1" type="ORF">N7493_000586</name>
</gene>
<reference evidence="1" key="1">
    <citation type="journal article" date="2023" name="IMA Fungus">
        <title>Comparative genomic study of the Penicillium genus elucidates a diverse pangenome and 15 lateral gene transfer events.</title>
        <authorList>
            <person name="Petersen C."/>
            <person name="Sorensen T."/>
            <person name="Nielsen M.R."/>
            <person name="Sondergaard T.E."/>
            <person name="Sorensen J.L."/>
            <person name="Fitzpatrick D.A."/>
            <person name="Frisvad J.C."/>
            <person name="Nielsen K.L."/>
        </authorList>
    </citation>
    <scope>NUCLEOTIDE SEQUENCE</scope>
    <source>
        <strain evidence="1">IBT 17514</strain>
    </source>
</reference>
<dbReference type="Proteomes" id="UP001215712">
    <property type="component" value="Unassembled WGS sequence"/>
</dbReference>
<evidence type="ECO:0000313" key="2">
    <source>
        <dbReference type="Proteomes" id="UP001215712"/>
    </source>
</evidence>
<proteinExistence type="predicted"/>
<dbReference type="EMBL" id="JAQJAN010000001">
    <property type="protein sequence ID" value="KAJ5740714.1"/>
    <property type="molecule type" value="Genomic_DNA"/>
</dbReference>